<name>E4ZX75_LEPMJ</name>
<protein>
    <submittedName>
        <fullName evidence="1">Predicted protein</fullName>
    </submittedName>
</protein>
<dbReference type="AlphaFoldDB" id="E4ZX75"/>
<evidence type="ECO:0000313" key="2">
    <source>
        <dbReference type="Proteomes" id="UP000002668"/>
    </source>
</evidence>
<organism evidence="2">
    <name type="scientific">Leptosphaeria maculans (strain JN3 / isolate v23.1.3 / race Av1-4-5-6-7-8)</name>
    <name type="common">Blackleg fungus</name>
    <name type="synonym">Phoma lingam</name>
    <dbReference type="NCBI Taxonomy" id="985895"/>
    <lineage>
        <taxon>Eukaryota</taxon>
        <taxon>Fungi</taxon>
        <taxon>Dikarya</taxon>
        <taxon>Ascomycota</taxon>
        <taxon>Pezizomycotina</taxon>
        <taxon>Dothideomycetes</taxon>
        <taxon>Pleosporomycetidae</taxon>
        <taxon>Pleosporales</taxon>
        <taxon>Pleosporineae</taxon>
        <taxon>Leptosphaeriaceae</taxon>
        <taxon>Plenodomus</taxon>
        <taxon>Plenodomus lingam/Leptosphaeria maculans species complex</taxon>
    </lineage>
</organism>
<accession>E4ZX75</accession>
<dbReference type="Proteomes" id="UP000002668">
    <property type="component" value="Genome"/>
</dbReference>
<dbReference type="VEuPathDB" id="FungiDB:LEMA_P024370.1"/>
<sequence>MLGIGERNRPVPGTLHAQHPFMAGVARQGSSLLVSCLRDHCAGRRLRAYSMLSRSSILQRAASVLLFSEATVCASSAARGGSQVETQTVQGSPGCTFVAMWEVFRRCTVGVD</sequence>
<evidence type="ECO:0000313" key="1">
    <source>
        <dbReference type="EMBL" id="CBX95285.1"/>
    </source>
</evidence>
<dbReference type="EMBL" id="FP929127">
    <property type="protein sequence ID" value="CBX95285.1"/>
    <property type="molecule type" value="Genomic_DNA"/>
</dbReference>
<dbReference type="InParanoid" id="E4ZX75"/>
<reference evidence="2" key="1">
    <citation type="journal article" date="2011" name="Nat. Commun.">
        <title>Effector diversification within compartments of the Leptosphaeria maculans genome affected by Repeat-Induced Point mutations.</title>
        <authorList>
            <person name="Rouxel T."/>
            <person name="Grandaubert J."/>
            <person name="Hane J.K."/>
            <person name="Hoede C."/>
            <person name="van de Wouw A.P."/>
            <person name="Couloux A."/>
            <person name="Dominguez V."/>
            <person name="Anthouard V."/>
            <person name="Bally P."/>
            <person name="Bourras S."/>
            <person name="Cozijnsen A.J."/>
            <person name="Ciuffetti L.M."/>
            <person name="Degrave A."/>
            <person name="Dilmaghani A."/>
            <person name="Duret L."/>
            <person name="Fudal I."/>
            <person name="Goodwin S.B."/>
            <person name="Gout L."/>
            <person name="Glaser N."/>
            <person name="Linglin J."/>
            <person name="Kema G.H.J."/>
            <person name="Lapalu N."/>
            <person name="Lawrence C.B."/>
            <person name="May K."/>
            <person name="Meyer M."/>
            <person name="Ollivier B."/>
            <person name="Poulain J."/>
            <person name="Schoch C.L."/>
            <person name="Simon A."/>
            <person name="Spatafora J.W."/>
            <person name="Stachowiak A."/>
            <person name="Turgeon B.G."/>
            <person name="Tyler B.M."/>
            <person name="Vincent D."/>
            <person name="Weissenbach J."/>
            <person name="Amselem J."/>
            <person name="Quesneville H."/>
            <person name="Oliver R.P."/>
            <person name="Wincker P."/>
            <person name="Balesdent M.-H."/>
            <person name="Howlett B.J."/>
        </authorList>
    </citation>
    <scope>NUCLEOTIDE SEQUENCE [LARGE SCALE GENOMIC DNA]</scope>
    <source>
        <strain evidence="2">JN3 / isolate v23.1.3 / race Av1-4-5-6-7-8</strain>
    </source>
</reference>
<dbReference type="HOGENOM" id="CLU_2146324_0_0_1"/>
<gene>
    <name evidence="1" type="ORF">LEMA_P024370.1</name>
</gene>
<keyword evidence="2" id="KW-1185">Reference proteome</keyword>
<proteinExistence type="predicted"/>